<gene>
    <name evidence="12" type="primary">tagG_2</name>
    <name evidence="12" type="ORF">STSP_65840</name>
</gene>
<feature type="transmembrane region" description="Helical" evidence="9">
    <location>
        <begin position="202"/>
        <end position="219"/>
    </location>
</feature>
<evidence type="ECO:0000313" key="13">
    <source>
        <dbReference type="Proteomes" id="UP000077381"/>
    </source>
</evidence>
<evidence type="ECO:0000256" key="7">
    <source>
        <dbReference type="ARBA" id="ARBA00022989"/>
    </source>
</evidence>
<proteinExistence type="inferred from homology"/>
<evidence type="ECO:0000256" key="2">
    <source>
        <dbReference type="ARBA" id="ARBA00007783"/>
    </source>
</evidence>
<feature type="transmembrane region" description="Helical" evidence="9">
    <location>
        <begin position="152"/>
        <end position="181"/>
    </location>
</feature>
<dbReference type="EMBL" id="LOHS01000158">
    <property type="protein sequence ID" value="OAH10077.1"/>
    <property type="molecule type" value="Genomic_DNA"/>
</dbReference>
<evidence type="ECO:0000256" key="4">
    <source>
        <dbReference type="ARBA" id="ARBA00022475"/>
    </source>
</evidence>
<evidence type="ECO:0000259" key="11">
    <source>
        <dbReference type="PROSITE" id="PS51012"/>
    </source>
</evidence>
<evidence type="ECO:0000256" key="1">
    <source>
        <dbReference type="ARBA" id="ARBA00004429"/>
    </source>
</evidence>
<dbReference type="PROSITE" id="PS51012">
    <property type="entry name" value="ABC_TM2"/>
    <property type="match status" value="1"/>
</dbReference>
<accession>A0A177HI67</accession>
<evidence type="ECO:0000256" key="9">
    <source>
        <dbReference type="RuleBase" id="RU361157"/>
    </source>
</evidence>
<feature type="region of interest" description="Disordered" evidence="10">
    <location>
        <begin position="43"/>
        <end position="62"/>
    </location>
</feature>
<dbReference type="PANTHER" id="PTHR30413:SF8">
    <property type="entry name" value="TRANSPORT PERMEASE PROTEIN"/>
    <property type="match status" value="1"/>
</dbReference>
<dbReference type="PATRIC" id="fig|1716141.3.peg.6953"/>
<organism evidence="12 13">
    <name type="scientific">Streptomyces jeddahensis</name>
    <dbReference type="NCBI Taxonomy" id="1716141"/>
    <lineage>
        <taxon>Bacteria</taxon>
        <taxon>Bacillati</taxon>
        <taxon>Actinomycetota</taxon>
        <taxon>Actinomycetes</taxon>
        <taxon>Kitasatosporales</taxon>
        <taxon>Streptomycetaceae</taxon>
        <taxon>Streptomyces</taxon>
    </lineage>
</organism>
<dbReference type="InterPro" id="IPR013525">
    <property type="entry name" value="ABC2_TM"/>
</dbReference>
<keyword evidence="13" id="KW-1185">Reference proteome</keyword>
<feature type="transmembrane region" description="Helical" evidence="9">
    <location>
        <begin position="323"/>
        <end position="343"/>
    </location>
</feature>
<reference evidence="12 13" key="1">
    <citation type="submission" date="2015-12" db="EMBL/GenBank/DDBJ databases">
        <title>Genome sequence of Streptomyces sp. G25.</title>
        <authorList>
            <person name="Poehlein A."/>
            <person name="Roettig A."/>
            <person name="Hiessl S."/>
            <person name="Hauschild P."/>
            <person name="Schauer J."/>
            <person name="Madkour M.H."/>
            <person name="Al-Ansari A.M."/>
            <person name="Almakishah N.H."/>
            <person name="Steinbuechel A."/>
            <person name="Daniel R."/>
        </authorList>
    </citation>
    <scope>NUCLEOTIDE SEQUENCE [LARGE SCALE GENOMIC DNA]</scope>
    <source>
        <strain evidence="13">G25(2015)</strain>
    </source>
</reference>
<keyword evidence="3 9" id="KW-0813">Transport</keyword>
<dbReference type="GO" id="GO:0140359">
    <property type="term" value="F:ABC-type transporter activity"/>
    <property type="evidence" value="ECO:0007669"/>
    <property type="project" value="InterPro"/>
</dbReference>
<comment type="subcellular location">
    <subcellularLocation>
        <location evidence="1">Cell inner membrane</location>
        <topology evidence="1">Multi-pass membrane protein</topology>
    </subcellularLocation>
    <subcellularLocation>
        <location evidence="9">Cell membrane</location>
        <topology evidence="9">Multi-pass membrane protein</topology>
    </subcellularLocation>
</comment>
<dbReference type="GO" id="GO:0015920">
    <property type="term" value="P:lipopolysaccharide transport"/>
    <property type="evidence" value="ECO:0007669"/>
    <property type="project" value="TreeGrafter"/>
</dbReference>
<dbReference type="STRING" id="1716141.STSP_65840"/>
<evidence type="ECO:0000256" key="8">
    <source>
        <dbReference type="ARBA" id="ARBA00023136"/>
    </source>
</evidence>
<evidence type="ECO:0000313" key="12">
    <source>
        <dbReference type="EMBL" id="OAH10077.1"/>
    </source>
</evidence>
<keyword evidence="6 9" id="KW-0812">Transmembrane</keyword>
<feature type="transmembrane region" description="Helical" evidence="9">
    <location>
        <begin position="225"/>
        <end position="247"/>
    </location>
</feature>
<protein>
    <recommendedName>
        <fullName evidence="9">Transport permease protein</fullName>
    </recommendedName>
</protein>
<name>A0A177HI67_9ACTN</name>
<comment type="similarity">
    <text evidence="2 9">Belongs to the ABC-2 integral membrane protein family.</text>
</comment>
<comment type="caution">
    <text evidence="9">Lacks conserved residue(s) required for the propagation of feature annotation.</text>
</comment>
<evidence type="ECO:0000256" key="3">
    <source>
        <dbReference type="ARBA" id="ARBA00022448"/>
    </source>
</evidence>
<evidence type="ECO:0000256" key="5">
    <source>
        <dbReference type="ARBA" id="ARBA00022519"/>
    </source>
</evidence>
<keyword evidence="8 9" id="KW-0472">Membrane</keyword>
<feature type="domain" description="ABC transmembrane type-2" evidence="11">
    <location>
        <begin position="116"/>
        <end position="345"/>
    </location>
</feature>
<keyword evidence="7 9" id="KW-1133">Transmembrane helix</keyword>
<sequence>MRPVPTHARPDVARLGVAVSTGRMRLTLPDTRVKAADVSQVLDATPQPAPQPAPRTAPATAEPAEDAAALAARYGLTVSGARPSLPAYVRQLWDRRHFITAFATAKLTAQYSQAKLGQLWQVMTPLLNAAVYYFIFGVLMNTKHGVPDYVPFLVTGVFVFTFTQSSVMAGTRAISGSLGLVRALHFPRAALPISYCLQQLQQLLFSMCALVVILLVFGVPPTVSWLLVIPALLLQFTFNTGLALIMARMGSKTPDIAQLMPFVLRTWMYVSGVMWSIDKVLSHTQLPEAVRVLLEANPAAIYIDLMRFALIDSFHAGQLPHHVWAWALGWALLAGVGGFIYFWQAEEQYGRG</sequence>
<dbReference type="PANTHER" id="PTHR30413">
    <property type="entry name" value="INNER MEMBRANE TRANSPORT PERMEASE"/>
    <property type="match status" value="1"/>
</dbReference>
<dbReference type="InterPro" id="IPR047817">
    <property type="entry name" value="ABC2_TM_bact-type"/>
</dbReference>
<dbReference type="AlphaFoldDB" id="A0A177HI67"/>
<dbReference type="GO" id="GO:0005886">
    <property type="term" value="C:plasma membrane"/>
    <property type="evidence" value="ECO:0007669"/>
    <property type="project" value="UniProtKB-SubCell"/>
</dbReference>
<dbReference type="Pfam" id="PF01061">
    <property type="entry name" value="ABC2_membrane"/>
    <property type="match status" value="1"/>
</dbReference>
<keyword evidence="4 9" id="KW-1003">Cell membrane</keyword>
<feature type="transmembrane region" description="Helical" evidence="9">
    <location>
        <begin position="119"/>
        <end position="140"/>
    </location>
</feature>
<evidence type="ECO:0000256" key="6">
    <source>
        <dbReference type="ARBA" id="ARBA00022692"/>
    </source>
</evidence>
<evidence type="ECO:0000256" key="10">
    <source>
        <dbReference type="SAM" id="MobiDB-lite"/>
    </source>
</evidence>
<keyword evidence="5" id="KW-0997">Cell inner membrane</keyword>
<comment type="caution">
    <text evidence="12">The sequence shown here is derived from an EMBL/GenBank/DDBJ whole genome shotgun (WGS) entry which is preliminary data.</text>
</comment>
<dbReference type="Proteomes" id="UP000077381">
    <property type="component" value="Unassembled WGS sequence"/>
</dbReference>